<sequence length="787" mass="89465">MATHQLEKRRQAALEKLGILDTPPEERFERLTRIARHHYGVKISLFSLLDNDRQWFKSRQGTELEQTPRSIAFCDYAIQQEDALVVEDAARDARFCDNPLVKNPNNYRFYAGMPVRDPTGFRIGTLCIIDDQPRCLSDIDLDVLRNLASIIEDELERSLLTSNEGEYVQVSLLNRAIHRAQNMFLSNTDERAAFEQVLHDLLTLTGSQFGFIGEVHQRASGQPYLQIGAISNLAWSEETETFYQKIERRGMVFDNVENLLGRPMVTGDIIVSDSVKDDPRGGGLPKGHPQLDTYMGIPVFAGDRQIGLVGLANRLEGYRAQLAEELAPLLHTIGNLIERKRLYKEKLEHKQSLEKAANYDALTGLPNRRRLTKVFQQEVAEADKRKGRLAVCFIDLDGFKAINDEHGHAVGDAVLKTIADRLQSTIRSHDTVGRLGGDEFVAILRDVDNDKVYSRLLEAIRQPIKHNQLILTLSASMGVTVYPDDDVDTDLLLRHADQAMYAAKESGKNGYKLFDLETHQSREERARVLEQIGIALEQDQLELYYQPKLNLKQQTIQGFEALIRWNHPEEGVLSPYRFLEHIEYTEYARDVGLFVLDSAVKVVEEFIAQDLPYTLSINLSPSHFLSESFPRDIESALEGRNPEVRNRLILEILETTALDDADRVIRNLGICRELGVDISLDDFGTGYSSLTYFRLLPAQEIKIDRSFVQDMTRGGENNMIVRAIVNLSQSFQRRTVAEGIETKDLEEQVIDLGCETGQGFLYSRPVPYAQAMEWARNFTWEQRYGAS</sequence>
<feature type="domain" description="GGDEF" evidence="2">
    <location>
        <begin position="387"/>
        <end position="516"/>
    </location>
</feature>
<dbReference type="Gene3D" id="3.30.70.270">
    <property type="match status" value="1"/>
</dbReference>
<dbReference type="SMART" id="SM00065">
    <property type="entry name" value="GAF"/>
    <property type="match status" value="2"/>
</dbReference>
<feature type="domain" description="EAL" evidence="1">
    <location>
        <begin position="525"/>
        <end position="779"/>
    </location>
</feature>
<evidence type="ECO:0000313" key="3">
    <source>
        <dbReference type="EMBL" id="QSP95583.1"/>
    </source>
</evidence>
<dbReference type="Proteomes" id="UP000663555">
    <property type="component" value="Chromosome"/>
</dbReference>
<dbReference type="InterPro" id="IPR043128">
    <property type="entry name" value="Rev_trsase/Diguanyl_cyclase"/>
</dbReference>
<keyword evidence="4" id="KW-1185">Reference proteome</keyword>
<dbReference type="InterPro" id="IPR003018">
    <property type="entry name" value="GAF"/>
</dbReference>
<evidence type="ECO:0000259" key="1">
    <source>
        <dbReference type="PROSITE" id="PS50883"/>
    </source>
</evidence>
<dbReference type="Pfam" id="PF00990">
    <property type="entry name" value="GGDEF"/>
    <property type="match status" value="1"/>
</dbReference>
<protein>
    <submittedName>
        <fullName evidence="3">EAL domain-containing protein</fullName>
    </submittedName>
</protein>
<dbReference type="PANTHER" id="PTHR44757">
    <property type="entry name" value="DIGUANYLATE CYCLASE DGCP"/>
    <property type="match status" value="1"/>
</dbReference>
<dbReference type="CDD" id="cd01949">
    <property type="entry name" value="GGDEF"/>
    <property type="match status" value="1"/>
</dbReference>
<dbReference type="PROSITE" id="PS50883">
    <property type="entry name" value="EAL"/>
    <property type="match status" value="1"/>
</dbReference>
<dbReference type="SUPFAM" id="SSF141868">
    <property type="entry name" value="EAL domain-like"/>
    <property type="match status" value="1"/>
</dbReference>
<dbReference type="InterPro" id="IPR000160">
    <property type="entry name" value="GGDEF_dom"/>
</dbReference>
<dbReference type="SUPFAM" id="SSF55781">
    <property type="entry name" value="GAF domain-like"/>
    <property type="match status" value="2"/>
</dbReference>
<dbReference type="RefSeq" id="WP_206644820.1">
    <property type="nucleotide sequence ID" value="NZ_CP071247.1"/>
</dbReference>
<dbReference type="SMART" id="SM00267">
    <property type="entry name" value="GGDEF"/>
    <property type="match status" value="1"/>
</dbReference>
<dbReference type="Gene3D" id="3.20.20.450">
    <property type="entry name" value="EAL domain"/>
    <property type="match status" value="1"/>
</dbReference>
<accession>A0ABX7MZF8</accession>
<dbReference type="InterPro" id="IPR029787">
    <property type="entry name" value="Nucleotide_cyclase"/>
</dbReference>
<organism evidence="3 4">
    <name type="scientific">Marinobacter salinisoli</name>
    <dbReference type="NCBI Taxonomy" id="2769486"/>
    <lineage>
        <taxon>Bacteria</taxon>
        <taxon>Pseudomonadati</taxon>
        <taxon>Pseudomonadota</taxon>
        <taxon>Gammaproteobacteria</taxon>
        <taxon>Pseudomonadales</taxon>
        <taxon>Marinobacteraceae</taxon>
        <taxon>Marinobacter</taxon>
    </lineage>
</organism>
<dbReference type="InterPro" id="IPR035919">
    <property type="entry name" value="EAL_sf"/>
</dbReference>
<dbReference type="SMART" id="SM00052">
    <property type="entry name" value="EAL"/>
    <property type="match status" value="1"/>
</dbReference>
<dbReference type="PANTHER" id="PTHR44757:SF2">
    <property type="entry name" value="BIOFILM ARCHITECTURE MAINTENANCE PROTEIN MBAA"/>
    <property type="match status" value="1"/>
</dbReference>
<dbReference type="CDD" id="cd01948">
    <property type="entry name" value="EAL"/>
    <property type="match status" value="1"/>
</dbReference>
<evidence type="ECO:0000313" key="4">
    <source>
        <dbReference type="Proteomes" id="UP000663555"/>
    </source>
</evidence>
<evidence type="ECO:0000259" key="2">
    <source>
        <dbReference type="PROSITE" id="PS50887"/>
    </source>
</evidence>
<dbReference type="Gene3D" id="3.30.450.40">
    <property type="match status" value="2"/>
</dbReference>
<gene>
    <name evidence="3" type="ORF">LPB19_03960</name>
</gene>
<dbReference type="EMBL" id="CP071247">
    <property type="protein sequence ID" value="QSP95583.1"/>
    <property type="molecule type" value="Genomic_DNA"/>
</dbReference>
<dbReference type="SUPFAM" id="SSF55073">
    <property type="entry name" value="Nucleotide cyclase"/>
    <property type="match status" value="1"/>
</dbReference>
<reference evidence="3 4" key="1">
    <citation type="submission" date="2021-03" db="EMBL/GenBank/DDBJ databases">
        <title>Genome sequencing of Marinobacter sp. LPB0319.</title>
        <authorList>
            <person name="Kim J."/>
        </authorList>
    </citation>
    <scope>NUCLEOTIDE SEQUENCE [LARGE SCALE GENOMIC DNA]</scope>
    <source>
        <strain evidence="3 4">LPB0319</strain>
    </source>
</reference>
<dbReference type="NCBIfam" id="TIGR00254">
    <property type="entry name" value="GGDEF"/>
    <property type="match status" value="1"/>
</dbReference>
<dbReference type="PROSITE" id="PS50887">
    <property type="entry name" value="GGDEF"/>
    <property type="match status" value="1"/>
</dbReference>
<dbReference type="Pfam" id="PF01590">
    <property type="entry name" value="GAF"/>
    <property type="match status" value="1"/>
</dbReference>
<dbReference type="Pfam" id="PF00563">
    <property type="entry name" value="EAL"/>
    <property type="match status" value="1"/>
</dbReference>
<dbReference type="Pfam" id="PF13185">
    <property type="entry name" value="GAF_2"/>
    <property type="match status" value="1"/>
</dbReference>
<dbReference type="InterPro" id="IPR052155">
    <property type="entry name" value="Biofilm_reg_signaling"/>
</dbReference>
<name>A0ABX7MZF8_9GAMM</name>
<dbReference type="InterPro" id="IPR029016">
    <property type="entry name" value="GAF-like_dom_sf"/>
</dbReference>
<proteinExistence type="predicted"/>
<dbReference type="InterPro" id="IPR001633">
    <property type="entry name" value="EAL_dom"/>
</dbReference>